<dbReference type="SUPFAM" id="SSF82185">
    <property type="entry name" value="Histone H3 K4-specific methyltransferase SET7/9 N-terminal domain"/>
    <property type="match status" value="1"/>
</dbReference>
<keyword evidence="2" id="KW-0808">Transferase</keyword>
<keyword evidence="1" id="KW-0723">Serine/threonine-protein kinase</keyword>
<dbReference type="InterPro" id="IPR000719">
    <property type="entry name" value="Prot_kinase_dom"/>
</dbReference>
<dbReference type="InterPro" id="IPR003409">
    <property type="entry name" value="MORN"/>
</dbReference>
<evidence type="ECO:0000256" key="7">
    <source>
        <dbReference type="PROSITE-ProRule" id="PRU10141"/>
    </source>
</evidence>
<dbReference type="InterPro" id="IPR008271">
    <property type="entry name" value="Ser/Thr_kinase_AS"/>
</dbReference>
<sequence length="540" mass="60316">MEKKEPDLVYEDGGKYWGDMSRQEGTEVPHGKGRYEGPDGSSYDGEWEMDMEHGYGVFRYSNGNVYEGSFQNGEMCGQGKMVFLDGVVAEGQWKAGVMHGKIKLVFADGRVYEGDMSEGKRTGWGKETKPTGEYNEGTWLNNKLHGKAFSCYCDGNSYDGDYVDGRRTGWGKFTWKNGMIYEGQFQEGKRHGKGIQREPDGSWYSGVWDENHIVERGPKQSPPPLAPEEEEDEEEAGALTRKESLTIINATNGSACRVDFDDEMKTPVVDLTDWKKGNILGKGSFGEVYLGLLKNGKFIAVKTVVFGKECEEDLKAFQAELDVMKSVHHPNVVQYLGSEFQEDLNMLNIFMEYMPQGSIAGVAKKFNPLPVTTIRTYTRQIIAGLTYLHSVSIVHRDIKGDNILLDSHGVAKLADLGCSKQLQDLTSRTHGCSTMVGTPYWMAPEVITNTDGYGCSADVWSVGCTVLEMLTAKPPWPEMASMWSAIYHIANSTGPPELMPTDLQPDLNEFLLACFERDVKRRPTAQQLMDMQFLQPEDAP</sequence>
<evidence type="ECO:0000259" key="9">
    <source>
        <dbReference type="PROSITE" id="PS50011"/>
    </source>
</evidence>
<dbReference type="Pfam" id="PF00069">
    <property type="entry name" value="Pkinase"/>
    <property type="match status" value="1"/>
</dbReference>
<feature type="binding site" evidence="7">
    <location>
        <position position="302"/>
    </location>
    <ligand>
        <name>ATP</name>
        <dbReference type="ChEBI" id="CHEBI:30616"/>
    </ligand>
</feature>
<dbReference type="CDD" id="cd06606">
    <property type="entry name" value="STKc_MAPKKK"/>
    <property type="match status" value="1"/>
</dbReference>
<feature type="compositionally biased region" description="Acidic residues" evidence="8">
    <location>
        <begin position="227"/>
        <end position="236"/>
    </location>
</feature>
<dbReference type="AlphaFoldDB" id="A0A7S1HX39"/>
<dbReference type="PANTHER" id="PTHR11584:SF369">
    <property type="entry name" value="MITOGEN-ACTIVATED PROTEIN KINASE KINASE KINASE 19-RELATED"/>
    <property type="match status" value="1"/>
</dbReference>
<keyword evidence="5" id="KW-0418">Kinase</keyword>
<dbReference type="InterPro" id="IPR017441">
    <property type="entry name" value="Protein_kinase_ATP_BS"/>
</dbReference>
<dbReference type="PROSITE" id="PS50011">
    <property type="entry name" value="PROTEIN_KINASE_DOM"/>
    <property type="match status" value="1"/>
</dbReference>
<dbReference type="PROSITE" id="PS00108">
    <property type="entry name" value="PROTEIN_KINASE_ST"/>
    <property type="match status" value="1"/>
</dbReference>
<dbReference type="GO" id="GO:0005524">
    <property type="term" value="F:ATP binding"/>
    <property type="evidence" value="ECO:0007669"/>
    <property type="project" value="UniProtKB-UniRule"/>
</dbReference>
<keyword evidence="6 7" id="KW-0067">ATP-binding</keyword>
<dbReference type="SUPFAM" id="SSF56112">
    <property type="entry name" value="Protein kinase-like (PK-like)"/>
    <property type="match status" value="1"/>
</dbReference>
<keyword evidence="3" id="KW-0677">Repeat</keyword>
<dbReference type="Gene3D" id="2.20.110.10">
    <property type="entry name" value="Histone H3 K4-specific methyltransferase SET7/9 N-terminal domain"/>
    <property type="match status" value="4"/>
</dbReference>
<gene>
    <name evidence="10" type="ORF">EGYM00392_LOCUS5101</name>
</gene>
<accession>A0A7S1HX39</accession>
<dbReference type="InterPro" id="IPR011009">
    <property type="entry name" value="Kinase-like_dom_sf"/>
</dbReference>
<evidence type="ECO:0000256" key="5">
    <source>
        <dbReference type="ARBA" id="ARBA00022777"/>
    </source>
</evidence>
<evidence type="ECO:0000256" key="8">
    <source>
        <dbReference type="SAM" id="MobiDB-lite"/>
    </source>
</evidence>
<proteinExistence type="predicted"/>
<name>A0A7S1HX39_9EUGL</name>
<dbReference type="GO" id="GO:0004674">
    <property type="term" value="F:protein serine/threonine kinase activity"/>
    <property type="evidence" value="ECO:0007669"/>
    <property type="project" value="UniProtKB-KW"/>
</dbReference>
<dbReference type="Gene3D" id="1.10.510.10">
    <property type="entry name" value="Transferase(Phosphotransferase) domain 1"/>
    <property type="match status" value="1"/>
</dbReference>
<dbReference type="EMBL" id="HBGA01013215">
    <property type="protein sequence ID" value="CAD8994051.1"/>
    <property type="molecule type" value="Transcribed_RNA"/>
</dbReference>
<protein>
    <recommendedName>
        <fullName evidence="9">Protein kinase domain-containing protein</fullName>
    </recommendedName>
</protein>
<reference evidence="10" key="1">
    <citation type="submission" date="2021-01" db="EMBL/GenBank/DDBJ databases">
        <authorList>
            <person name="Corre E."/>
            <person name="Pelletier E."/>
            <person name="Niang G."/>
            <person name="Scheremetjew M."/>
            <person name="Finn R."/>
            <person name="Kale V."/>
            <person name="Holt S."/>
            <person name="Cochrane G."/>
            <person name="Meng A."/>
            <person name="Brown T."/>
            <person name="Cohen L."/>
        </authorList>
    </citation>
    <scope>NUCLEOTIDE SEQUENCE</scope>
    <source>
        <strain evidence="10">NIES-381</strain>
    </source>
</reference>
<keyword evidence="4 7" id="KW-0547">Nucleotide-binding</keyword>
<dbReference type="SMART" id="SM00220">
    <property type="entry name" value="S_TKc"/>
    <property type="match status" value="1"/>
</dbReference>
<feature type="compositionally biased region" description="Basic and acidic residues" evidence="8">
    <location>
        <begin position="21"/>
        <end position="37"/>
    </location>
</feature>
<evidence type="ECO:0000256" key="1">
    <source>
        <dbReference type="ARBA" id="ARBA00022527"/>
    </source>
</evidence>
<dbReference type="PANTHER" id="PTHR11584">
    <property type="entry name" value="SERINE/THREONINE PROTEIN KINASE"/>
    <property type="match status" value="1"/>
</dbReference>
<organism evidence="10">
    <name type="scientific">Eutreptiella gymnastica</name>
    <dbReference type="NCBI Taxonomy" id="73025"/>
    <lineage>
        <taxon>Eukaryota</taxon>
        <taxon>Discoba</taxon>
        <taxon>Euglenozoa</taxon>
        <taxon>Euglenida</taxon>
        <taxon>Spirocuta</taxon>
        <taxon>Euglenophyceae</taxon>
        <taxon>Eutreptiales</taxon>
        <taxon>Eutreptiaceae</taxon>
        <taxon>Eutreptiella</taxon>
    </lineage>
</organism>
<feature type="region of interest" description="Disordered" evidence="8">
    <location>
        <begin position="14"/>
        <end position="39"/>
    </location>
</feature>
<feature type="region of interest" description="Disordered" evidence="8">
    <location>
        <begin position="214"/>
        <end position="242"/>
    </location>
</feature>
<evidence type="ECO:0000256" key="2">
    <source>
        <dbReference type="ARBA" id="ARBA00022679"/>
    </source>
</evidence>
<dbReference type="PROSITE" id="PS00107">
    <property type="entry name" value="PROTEIN_KINASE_ATP"/>
    <property type="match status" value="1"/>
</dbReference>
<evidence type="ECO:0000256" key="3">
    <source>
        <dbReference type="ARBA" id="ARBA00022737"/>
    </source>
</evidence>
<evidence type="ECO:0000313" key="10">
    <source>
        <dbReference type="EMBL" id="CAD8994051.1"/>
    </source>
</evidence>
<evidence type="ECO:0000256" key="6">
    <source>
        <dbReference type="ARBA" id="ARBA00022840"/>
    </source>
</evidence>
<evidence type="ECO:0000256" key="4">
    <source>
        <dbReference type="ARBA" id="ARBA00022741"/>
    </source>
</evidence>
<feature type="domain" description="Protein kinase" evidence="9">
    <location>
        <begin position="274"/>
        <end position="534"/>
    </location>
</feature>
<dbReference type="Pfam" id="PF02493">
    <property type="entry name" value="MORN"/>
    <property type="match status" value="8"/>
</dbReference>
<dbReference type="SMART" id="SM00698">
    <property type="entry name" value="MORN"/>
    <property type="match status" value="6"/>
</dbReference>